<keyword evidence="3" id="KW-1185">Reference proteome</keyword>
<feature type="region of interest" description="Disordered" evidence="1">
    <location>
        <begin position="1008"/>
        <end position="1030"/>
    </location>
</feature>
<feature type="region of interest" description="Disordered" evidence="1">
    <location>
        <begin position="153"/>
        <end position="185"/>
    </location>
</feature>
<reference evidence="2 3" key="1">
    <citation type="journal article" date="2020" name="ISME J.">
        <title>Uncovering the hidden diversity of litter-decomposition mechanisms in mushroom-forming fungi.</title>
        <authorList>
            <person name="Floudas D."/>
            <person name="Bentzer J."/>
            <person name="Ahren D."/>
            <person name="Johansson T."/>
            <person name="Persson P."/>
            <person name="Tunlid A."/>
        </authorList>
    </citation>
    <scope>NUCLEOTIDE SEQUENCE [LARGE SCALE GENOMIC DNA]</scope>
    <source>
        <strain evidence="2 3">CBS 406.79</strain>
    </source>
</reference>
<feature type="region of interest" description="Disordered" evidence="1">
    <location>
        <begin position="206"/>
        <end position="261"/>
    </location>
</feature>
<feature type="region of interest" description="Disordered" evidence="1">
    <location>
        <begin position="652"/>
        <end position="712"/>
    </location>
</feature>
<accession>A0A8H5HXW9</accession>
<evidence type="ECO:0000313" key="2">
    <source>
        <dbReference type="EMBL" id="KAF5391438.1"/>
    </source>
</evidence>
<feature type="region of interest" description="Disordered" evidence="1">
    <location>
        <begin position="1"/>
        <end position="34"/>
    </location>
</feature>
<feature type="compositionally biased region" description="Basic and acidic residues" evidence="1">
    <location>
        <begin position="847"/>
        <end position="876"/>
    </location>
</feature>
<sequence length="1030" mass="112540">MDEQVEASAADASNSVEARTLYSPATFPKTNGAAVAETPPLRALTPETQAFIQDEPPSVLASRIMRAHDNPSPPPQLPHTFDDSNLPTLSLPFPLLPAAKDSSPEAFLLLPDTPNEHPTNDTLDQFLSLSTHPVVSAIETDDEEIVTDAPVWPTDAENNIAGPSSEPSTPPPRRRSSRSRRSTARYTLPIHIEQIDQHNDEYIHPNDRPKIPGSPRKTVTLLPYTTTTTPPDLSILSTQPRARSRSPSRISAATAKKRELGSLSPSSVTILTTLVPPATSPLRQTPEPDTAVAPVPKTPPVAPPIRFTSPIRRTSPDKFTLHPAAPNDPNRTPARRVFDDDAVASRQASPNKSFNFLNGGHFSKPVFNTPSKTSPAKRILSQDTSLGRSTRKMLGSPMRSRSVEPSPAEPPQLKKRSDSVEPTGLQSSRMTAGRPSPFERSNSVENALAPAATNFATQPTIPEEESNSTTASHSQPMIKKSRLKQPTSKIPRIGSKPYARSAVSTSQNITETHIRTTQSSATKPKAFNSSAPSRIQVPSSIPVPSPMKTNALVPSTPMSLKRKRGPDGISPTKITPIVLLPAPKYPVSRLSSPDKKFSIPQLRMVSEKDGILPNRPKPAVSASHPKTELAFPPTSINRPIQKLRMVSHTDGILPDRSAANSSGARSISSNELPVQQSSEMDVMNVEPSISSLSDSQIVNSQKEEELSLPPIDTIEQTVDIPSSSPIQADELISSDTVSGSSPPLQMRSPSPVEPFEVSLRRTTRSSRNGTSTPRPPRPPPARRKNTIVFQDTGPFSGMTALALRTLTDTNTTKNKEYITALLQTEIIRKEGARPESPGMIIKSISQKAKEANARGRDARAERRAKRDDKGKGRDENVDCEGEDEREDESDRSPSVLKHAWGPGDEEDYESPIRPMKRLRLVDHELEEDAEDKKRVKWDRGLFQQIYLDEIKPRTTHSHATHPSIKGCLAPTSKIRGLDTLGNIPNAESPLKDLMKENVVVKKFVYDDDVEPVPEPPPLVKTRSKSKKSKS</sequence>
<gene>
    <name evidence="2" type="ORF">D9757_001910</name>
</gene>
<feature type="compositionally biased region" description="Acidic residues" evidence="1">
    <location>
        <begin position="877"/>
        <end position="889"/>
    </location>
</feature>
<feature type="compositionally biased region" description="Polar residues" evidence="1">
    <location>
        <begin position="687"/>
        <end position="700"/>
    </location>
</feature>
<proteinExistence type="predicted"/>
<feature type="compositionally biased region" description="Basic residues" evidence="1">
    <location>
        <begin position="172"/>
        <end position="183"/>
    </location>
</feature>
<feature type="compositionally biased region" description="Low complexity" evidence="1">
    <location>
        <begin position="245"/>
        <end position="254"/>
    </location>
</feature>
<dbReference type="OrthoDB" id="2148418at2759"/>
<protein>
    <submittedName>
        <fullName evidence="2">Uncharacterized protein</fullName>
    </submittedName>
</protein>
<dbReference type="EMBL" id="JAACJN010000010">
    <property type="protein sequence ID" value="KAF5391438.1"/>
    <property type="molecule type" value="Genomic_DNA"/>
</dbReference>
<dbReference type="AlphaFoldDB" id="A0A8H5HXW9"/>
<feature type="region of interest" description="Disordered" evidence="1">
    <location>
        <begin position="278"/>
        <end position="572"/>
    </location>
</feature>
<evidence type="ECO:0000256" key="1">
    <source>
        <dbReference type="SAM" id="MobiDB-lite"/>
    </source>
</evidence>
<feature type="region of interest" description="Disordered" evidence="1">
    <location>
        <begin position="733"/>
        <end position="785"/>
    </location>
</feature>
<organism evidence="2 3">
    <name type="scientific">Collybiopsis confluens</name>
    <dbReference type="NCBI Taxonomy" id="2823264"/>
    <lineage>
        <taxon>Eukaryota</taxon>
        <taxon>Fungi</taxon>
        <taxon>Dikarya</taxon>
        <taxon>Basidiomycota</taxon>
        <taxon>Agaricomycotina</taxon>
        <taxon>Agaricomycetes</taxon>
        <taxon>Agaricomycetidae</taxon>
        <taxon>Agaricales</taxon>
        <taxon>Marasmiineae</taxon>
        <taxon>Omphalotaceae</taxon>
        <taxon>Collybiopsis</taxon>
    </lineage>
</organism>
<feature type="compositionally biased region" description="Low complexity" evidence="1">
    <location>
        <begin position="532"/>
        <end position="542"/>
    </location>
</feature>
<feature type="compositionally biased region" description="Polar residues" evidence="1">
    <location>
        <begin position="658"/>
        <end position="679"/>
    </location>
</feature>
<feature type="region of interest" description="Disordered" evidence="1">
    <location>
        <begin position="66"/>
        <end position="85"/>
    </location>
</feature>
<feature type="compositionally biased region" description="Low complexity" evidence="1">
    <location>
        <begin position="218"/>
        <end position="233"/>
    </location>
</feature>
<comment type="caution">
    <text evidence="2">The sequence shown here is derived from an EMBL/GenBank/DDBJ whole genome shotgun (WGS) entry which is preliminary data.</text>
</comment>
<feature type="compositionally biased region" description="Polar residues" evidence="1">
    <location>
        <begin position="502"/>
        <end position="531"/>
    </location>
</feature>
<feature type="region of interest" description="Disordered" evidence="1">
    <location>
        <begin position="845"/>
        <end position="911"/>
    </location>
</feature>
<feature type="compositionally biased region" description="Basic residues" evidence="1">
    <location>
        <begin position="1021"/>
        <end position="1030"/>
    </location>
</feature>
<feature type="region of interest" description="Disordered" evidence="1">
    <location>
        <begin position="609"/>
        <end position="636"/>
    </location>
</feature>
<evidence type="ECO:0000313" key="3">
    <source>
        <dbReference type="Proteomes" id="UP000518752"/>
    </source>
</evidence>
<feature type="compositionally biased region" description="Polar residues" evidence="1">
    <location>
        <begin position="346"/>
        <end position="356"/>
    </location>
</feature>
<dbReference type="Proteomes" id="UP000518752">
    <property type="component" value="Unassembled WGS sequence"/>
</dbReference>
<feature type="compositionally biased region" description="Polar residues" evidence="1">
    <location>
        <begin position="733"/>
        <end position="743"/>
    </location>
</feature>
<name>A0A8H5HXW9_9AGAR</name>